<evidence type="ECO:0000256" key="3">
    <source>
        <dbReference type="ARBA" id="ARBA00022840"/>
    </source>
</evidence>
<dbReference type="CDD" id="cd03255">
    <property type="entry name" value="ABC_MJ0796_LolCDE_FtsE"/>
    <property type="match status" value="1"/>
</dbReference>
<feature type="domain" description="ABC transporter" evidence="4">
    <location>
        <begin position="7"/>
        <end position="238"/>
    </location>
</feature>
<dbReference type="PROSITE" id="PS00211">
    <property type="entry name" value="ABC_TRANSPORTER_1"/>
    <property type="match status" value="1"/>
</dbReference>
<reference evidence="6" key="1">
    <citation type="journal article" date="2021" name="Int. J. Syst. Evol. Microbiol.">
        <title>Actinocatenispora comari sp. nov., an endophytic actinomycete isolated from aerial parts of Comarum salesowianum.</title>
        <authorList>
            <person name="Oyunbileg N."/>
            <person name="Iizaka Y."/>
            <person name="Hamada M."/>
            <person name="Davaapurev B.O."/>
            <person name="Fukumoto A."/>
            <person name="Tsetseg B."/>
            <person name="Kato F."/>
            <person name="Tamura T."/>
            <person name="Batkhuu J."/>
            <person name="Anzai Y."/>
        </authorList>
    </citation>
    <scope>NUCLEOTIDE SEQUENCE [LARGE SCALE GENOMIC DNA]</scope>
    <source>
        <strain evidence="6">NUM-2625</strain>
    </source>
</reference>
<evidence type="ECO:0000313" key="6">
    <source>
        <dbReference type="Proteomes" id="UP000614996"/>
    </source>
</evidence>
<dbReference type="Gene3D" id="3.40.50.300">
    <property type="entry name" value="P-loop containing nucleotide triphosphate hydrolases"/>
    <property type="match status" value="1"/>
</dbReference>
<keyword evidence="2" id="KW-0547">Nucleotide-binding</keyword>
<evidence type="ECO:0000313" key="5">
    <source>
        <dbReference type="EMBL" id="GIL29329.1"/>
    </source>
</evidence>
<protein>
    <submittedName>
        <fullName evidence="5">ABC transporter ATP-binding protein</fullName>
    </submittedName>
</protein>
<dbReference type="GO" id="GO:0005886">
    <property type="term" value="C:plasma membrane"/>
    <property type="evidence" value="ECO:0007669"/>
    <property type="project" value="TreeGrafter"/>
</dbReference>
<dbReference type="PROSITE" id="PS50893">
    <property type="entry name" value="ABC_TRANSPORTER_2"/>
    <property type="match status" value="1"/>
</dbReference>
<dbReference type="SUPFAM" id="SSF52540">
    <property type="entry name" value="P-loop containing nucleoside triphosphate hydrolases"/>
    <property type="match status" value="1"/>
</dbReference>
<dbReference type="InterPro" id="IPR027417">
    <property type="entry name" value="P-loop_NTPase"/>
</dbReference>
<dbReference type="GO" id="GO:0016887">
    <property type="term" value="F:ATP hydrolysis activity"/>
    <property type="evidence" value="ECO:0007669"/>
    <property type="project" value="InterPro"/>
</dbReference>
<dbReference type="Proteomes" id="UP000614996">
    <property type="component" value="Unassembled WGS sequence"/>
</dbReference>
<dbReference type="InterPro" id="IPR017911">
    <property type="entry name" value="MacB-like_ATP-bd"/>
</dbReference>
<organism evidence="5 6">
    <name type="scientific">Actinocatenispora comari</name>
    <dbReference type="NCBI Taxonomy" id="2807577"/>
    <lineage>
        <taxon>Bacteria</taxon>
        <taxon>Bacillati</taxon>
        <taxon>Actinomycetota</taxon>
        <taxon>Actinomycetes</taxon>
        <taxon>Micromonosporales</taxon>
        <taxon>Micromonosporaceae</taxon>
        <taxon>Actinocatenispora</taxon>
    </lineage>
</organism>
<evidence type="ECO:0000256" key="2">
    <source>
        <dbReference type="ARBA" id="ARBA00022741"/>
    </source>
</evidence>
<name>A0A8J4AEW8_9ACTN</name>
<dbReference type="PANTHER" id="PTHR24220">
    <property type="entry name" value="IMPORT ATP-BINDING PROTEIN"/>
    <property type="match status" value="1"/>
</dbReference>
<proteinExistence type="predicted"/>
<dbReference type="GO" id="GO:0005524">
    <property type="term" value="F:ATP binding"/>
    <property type="evidence" value="ECO:0007669"/>
    <property type="project" value="UniProtKB-KW"/>
</dbReference>
<sequence length="238" mass="25059">MTDQPLLTARQLALSYGPTPALRGLDVTVHRGEIVAVTGPSGCGKSSLLHCLAGILRPDSGEVHYAGRRIDTLGEAERSRLRRTEFGVLFQFGQLVAELSALENVALPLLLGGARRSGAYAAAHERLDRLGVDDVAGLLPGEMSGGQLQRVALARALVTDPAVLFADEPTGALDSLAGERVLTELVRESAEHGTTIVLVTHDGKVAAYAHREIALRDGALDPNGLDLSALAGKQGDHR</sequence>
<dbReference type="Pfam" id="PF00005">
    <property type="entry name" value="ABC_tran"/>
    <property type="match status" value="1"/>
</dbReference>
<comment type="caution">
    <text evidence="5">The sequence shown here is derived from an EMBL/GenBank/DDBJ whole genome shotgun (WGS) entry which is preliminary data.</text>
</comment>
<dbReference type="SMART" id="SM00382">
    <property type="entry name" value="AAA"/>
    <property type="match status" value="1"/>
</dbReference>
<accession>A0A8J4AEW8</accession>
<evidence type="ECO:0000256" key="1">
    <source>
        <dbReference type="ARBA" id="ARBA00022448"/>
    </source>
</evidence>
<keyword evidence="6" id="KW-1185">Reference proteome</keyword>
<evidence type="ECO:0000259" key="4">
    <source>
        <dbReference type="PROSITE" id="PS50893"/>
    </source>
</evidence>
<dbReference type="InterPro" id="IPR017871">
    <property type="entry name" value="ABC_transporter-like_CS"/>
</dbReference>
<dbReference type="RefSeq" id="WP_207127012.1">
    <property type="nucleotide sequence ID" value="NZ_BOPO01000090.1"/>
</dbReference>
<dbReference type="InterPro" id="IPR003593">
    <property type="entry name" value="AAA+_ATPase"/>
</dbReference>
<gene>
    <name evidence="5" type="ORF">NUM_45830</name>
</gene>
<dbReference type="EMBL" id="BOPO01000090">
    <property type="protein sequence ID" value="GIL29329.1"/>
    <property type="molecule type" value="Genomic_DNA"/>
</dbReference>
<dbReference type="InterPro" id="IPR003439">
    <property type="entry name" value="ABC_transporter-like_ATP-bd"/>
</dbReference>
<dbReference type="PANTHER" id="PTHR24220:SF685">
    <property type="entry name" value="ABC TRANSPORTER RELATED"/>
    <property type="match status" value="1"/>
</dbReference>
<keyword evidence="3 5" id="KW-0067">ATP-binding</keyword>
<dbReference type="AlphaFoldDB" id="A0A8J4AEW8"/>
<dbReference type="InterPro" id="IPR015854">
    <property type="entry name" value="ABC_transpr_LolD-like"/>
</dbReference>
<dbReference type="GO" id="GO:0022857">
    <property type="term" value="F:transmembrane transporter activity"/>
    <property type="evidence" value="ECO:0007669"/>
    <property type="project" value="TreeGrafter"/>
</dbReference>
<keyword evidence="1" id="KW-0813">Transport</keyword>